<proteinExistence type="predicted"/>
<dbReference type="EMBL" id="CP018743">
    <property type="protein sequence ID" value="APO81873.1"/>
    <property type="molecule type" value="Genomic_DNA"/>
</dbReference>
<protein>
    <submittedName>
        <fullName evidence="1">Diguanylate cyclase</fullName>
    </submittedName>
</protein>
<reference evidence="1 2" key="1">
    <citation type="submission" date="2016-12" db="EMBL/GenBank/DDBJ databases">
        <title>Draft Genome Sequence of Mercury Resistant Pseudomonas DRA525.</title>
        <authorList>
            <person name="Drace K.M."/>
        </authorList>
    </citation>
    <scope>NUCLEOTIDE SEQUENCE [LARGE SCALE GENOMIC DNA]</scope>
    <source>
        <strain evidence="1 2">DRA525</strain>
    </source>
</reference>
<evidence type="ECO:0000313" key="2">
    <source>
        <dbReference type="Proteomes" id="UP000185146"/>
    </source>
</evidence>
<sequence>MGAGVPANTGVAGAVHRVGFFAGMPAPTGLPQPSRQPQYLWKLACPRTPA</sequence>
<evidence type="ECO:0000313" key="1">
    <source>
        <dbReference type="EMBL" id="APO81873.1"/>
    </source>
</evidence>
<name>A0A1L5PP00_PSEPU</name>
<organism evidence="1 2">
    <name type="scientific">Pseudomonas putida</name>
    <name type="common">Arthrobacter siderocapsulatus</name>
    <dbReference type="NCBI Taxonomy" id="303"/>
    <lineage>
        <taxon>Bacteria</taxon>
        <taxon>Pseudomonadati</taxon>
        <taxon>Pseudomonadota</taxon>
        <taxon>Gammaproteobacteria</taxon>
        <taxon>Pseudomonadales</taxon>
        <taxon>Pseudomonadaceae</taxon>
        <taxon>Pseudomonas</taxon>
    </lineage>
</organism>
<gene>
    <name evidence="1" type="ORF">BL240_10650</name>
</gene>
<dbReference type="AlphaFoldDB" id="A0A1L5PP00"/>
<dbReference type="Proteomes" id="UP000185146">
    <property type="component" value="Chromosome"/>
</dbReference>
<accession>A0A1L5PP00</accession>